<dbReference type="InterPro" id="IPR018202">
    <property type="entry name" value="Ser_caboxypep_ser_AS"/>
</dbReference>
<evidence type="ECO:0000256" key="2">
    <source>
        <dbReference type="ARBA" id="ARBA00022645"/>
    </source>
</evidence>
<dbReference type="EC" id="3.4.16.-" evidence="6"/>
<evidence type="ECO:0000256" key="6">
    <source>
        <dbReference type="RuleBase" id="RU361156"/>
    </source>
</evidence>
<keyword evidence="8" id="KW-1185">Reference proteome</keyword>
<dbReference type="GO" id="GO:0016787">
    <property type="term" value="F:hydrolase activity"/>
    <property type="evidence" value="ECO:0007669"/>
    <property type="project" value="UniProtKB-KW"/>
</dbReference>
<proteinExistence type="inferred from homology"/>
<comment type="similarity">
    <text evidence="1 6">Belongs to the peptidase S10 family.</text>
</comment>
<dbReference type="InterPro" id="IPR029058">
    <property type="entry name" value="AB_hydrolase_fold"/>
</dbReference>
<keyword evidence="4 6" id="KW-0378">Hydrolase</keyword>
<dbReference type="SUPFAM" id="SSF53474">
    <property type="entry name" value="alpha/beta-Hydrolases"/>
    <property type="match status" value="1"/>
</dbReference>
<dbReference type="PROSITE" id="PS00131">
    <property type="entry name" value="CARBOXYPEPT_SER_SER"/>
    <property type="match status" value="1"/>
</dbReference>
<comment type="caution">
    <text evidence="7">The sequence shown here is derived from an EMBL/GenBank/DDBJ whole genome shotgun (WGS) entry which is preliminary data.</text>
</comment>
<gene>
    <name evidence="7" type="ORF">IWX90DRAFT_381557</name>
</gene>
<evidence type="ECO:0000313" key="8">
    <source>
        <dbReference type="Proteomes" id="UP001456524"/>
    </source>
</evidence>
<keyword evidence="2 6" id="KW-0121">Carboxypeptidase</keyword>
<feature type="chain" id="PRO_5045001506" description="Carboxypeptidase" evidence="6">
    <location>
        <begin position="18"/>
        <end position="537"/>
    </location>
</feature>
<accession>A0ABR1XYA0</accession>
<sequence length="537" mass="59841">MTLLLLFTFGVPESTRILDQGIPQEPTDLKVIKLPKGAEIRYKEPGLCETTPGVKSYSGYISWNATTNMFFWFFEARDKPQEAPPQCLRSLIKSRLNGGPGADSLLGLFQGNGPCSIDKDLKEIYNKYSWNNHSNMLYLSQPLGVGFSYQKKKLGCYDKESKKWKDCPHPNGRRADIDPYAYDTTEKAAVAAWDVVQAFFAGLPKLSPTISKDAEFNMWGESYAGHYIPVFYRYFYDQNRAIANGTAKGTQVKLGTLGIISGLIDAKIQSKWYYEFPVNNTYGIKAVNDTIYTFMKQAYEFPNGCRDAIEACEQADRETQHGRILCSSALSICHGLVRGPYESFSGRSVYDIRCRTPCPDRPPTLIPYLNRARIQRALGVGLNYTTAENSIVARGLGDSGDFAYPIFRAALEEVLGYGTRVVLVHGDADFTCNWRGGEEVARSLRWGGGREGLWRVAAEEDVLLSAGGEKKGVVREGGGLAFVRVDQSGHQVSFFQSEVAQTVFARSVRAKKVGDGADCRRREQSDCAEYWCILACM</sequence>
<reference evidence="7 8" key="1">
    <citation type="journal article" date="2022" name="G3 (Bethesda)">
        <title>Enemy or ally: a genomic approach to elucidate the lifestyle of Phyllosticta citrichinaensis.</title>
        <authorList>
            <person name="Buijs V.A."/>
            <person name="Groenewald J.Z."/>
            <person name="Haridas S."/>
            <person name="LaButti K.M."/>
            <person name="Lipzen A."/>
            <person name="Martin F.M."/>
            <person name="Barry K."/>
            <person name="Grigoriev I.V."/>
            <person name="Crous P.W."/>
            <person name="Seidl M.F."/>
        </authorList>
    </citation>
    <scope>NUCLEOTIDE SEQUENCE [LARGE SCALE GENOMIC DNA]</scope>
    <source>
        <strain evidence="7 8">CBS 129764</strain>
    </source>
</reference>
<organism evidence="7 8">
    <name type="scientific">Phyllosticta citrichinensis</name>
    <dbReference type="NCBI Taxonomy" id="1130410"/>
    <lineage>
        <taxon>Eukaryota</taxon>
        <taxon>Fungi</taxon>
        <taxon>Dikarya</taxon>
        <taxon>Ascomycota</taxon>
        <taxon>Pezizomycotina</taxon>
        <taxon>Dothideomycetes</taxon>
        <taxon>Dothideomycetes incertae sedis</taxon>
        <taxon>Botryosphaeriales</taxon>
        <taxon>Phyllostictaceae</taxon>
        <taxon>Phyllosticta</taxon>
    </lineage>
</organism>
<evidence type="ECO:0000256" key="4">
    <source>
        <dbReference type="ARBA" id="ARBA00022801"/>
    </source>
</evidence>
<evidence type="ECO:0000256" key="5">
    <source>
        <dbReference type="ARBA" id="ARBA00023180"/>
    </source>
</evidence>
<keyword evidence="3 6" id="KW-0645">Protease</keyword>
<protein>
    <recommendedName>
        <fullName evidence="6">Carboxypeptidase</fullName>
        <ecNumber evidence="6">3.4.16.-</ecNumber>
    </recommendedName>
</protein>
<dbReference type="PANTHER" id="PTHR11802:SF131">
    <property type="entry name" value="CARBOXYPEPTIDASE"/>
    <property type="match status" value="1"/>
</dbReference>
<evidence type="ECO:0000256" key="3">
    <source>
        <dbReference type="ARBA" id="ARBA00022670"/>
    </source>
</evidence>
<keyword evidence="6" id="KW-0732">Signal</keyword>
<feature type="signal peptide" evidence="6">
    <location>
        <begin position="1"/>
        <end position="17"/>
    </location>
</feature>
<keyword evidence="5" id="KW-0325">Glycoprotein</keyword>
<dbReference type="InterPro" id="IPR001563">
    <property type="entry name" value="Peptidase_S10"/>
</dbReference>
<dbReference type="Pfam" id="PF00450">
    <property type="entry name" value="Peptidase_S10"/>
    <property type="match status" value="1"/>
</dbReference>
<dbReference type="PRINTS" id="PR00724">
    <property type="entry name" value="CRBOXYPTASEC"/>
</dbReference>
<evidence type="ECO:0000313" key="7">
    <source>
        <dbReference type="EMBL" id="KAK8173276.1"/>
    </source>
</evidence>
<dbReference type="EMBL" id="JBBWUH010000003">
    <property type="protein sequence ID" value="KAK8173276.1"/>
    <property type="molecule type" value="Genomic_DNA"/>
</dbReference>
<dbReference type="Proteomes" id="UP001456524">
    <property type="component" value="Unassembled WGS sequence"/>
</dbReference>
<dbReference type="PANTHER" id="PTHR11802">
    <property type="entry name" value="SERINE PROTEASE FAMILY S10 SERINE CARBOXYPEPTIDASE"/>
    <property type="match status" value="1"/>
</dbReference>
<name>A0ABR1XYA0_9PEZI</name>
<dbReference type="Gene3D" id="3.40.50.1820">
    <property type="entry name" value="alpha/beta hydrolase"/>
    <property type="match status" value="1"/>
</dbReference>
<evidence type="ECO:0000256" key="1">
    <source>
        <dbReference type="ARBA" id="ARBA00009431"/>
    </source>
</evidence>